<evidence type="ECO:0000313" key="3">
    <source>
        <dbReference type="EMBL" id="MBS3059335.1"/>
    </source>
</evidence>
<dbReference type="InterPro" id="IPR036597">
    <property type="entry name" value="Fido-like_dom_sf"/>
</dbReference>
<dbReference type="InterPro" id="IPR006440">
    <property type="entry name" value="Doc"/>
</dbReference>
<dbReference type="EMBL" id="JAGVWF010000037">
    <property type="protein sequence ID" value="MBS3059335.1"/>
    <property type="molecule type" value="Genomic_DNA"/>
</dbReference>
<protein>
    <submittedName>
        <fullName evidence="2">Fic family protein</fullName>
    </submittedName>
</protein>
<dbReference type="EMBL" id="DUFG01000013">
    <property type="protein sequence ID" value="HIH08206.1"/>
    <property type="molecule type" value="Genomic_DNA"/>
</dbReference>
<dbReference type="AlphaFoldDB" id="A0A7J4IZ09"/>
<name>A0A7J4IZ09_9ARCH</name>
<dbReference type="Pfam" id="PF02661">
    <property type="entry name" value="Fic"/>
    <property type="match status" value="1"/>
</dbReference>
<dbReference type="InterPro" id="IPR053737">
    <property type="entry name" value="Type_II_TA_Toxin"/>
</dbReference>
<dbReference type="SUPFAM" id="SSF140931">
    <property type="entry name" value="Fic-like"/>
    <property type="match status" value="1"/>
</dbReference>
<feature type="domain" description="Fido" evidence="1">
    <location>
        <begin position="1"/>
        <end position="115"/>
    </location>
</feature>
<reference evidence="3" key="3">
    <citation type="submission" date="2021-05" db="EMBL/GenBank/DDBJ databases">
        <title>Protein family content uncovers lineage relationships and bacterial pathway maintenance mechanisms in DPANN archaea.</title>
        <authorList>
            <person name="Castelle C.J."/>
            <person name="Meheust R."/>
            <person name="Jaffe A.L."/>
            <person name="Seitz K."/>
            <person name="Gong X."/>
            <person name="Baker B.J."/>
            <person name="Banfield J.F."/>
        </authorList>
    </citation>
    <scope>NUCLEOTIDE SEQUENCE</scope>
    <source>
        <strain evidence="3">RIFCSPHIGHO2_01_FULL_GW2011_AR10_43_9</strain>
    </source>
</reference>
<evidence type="ECO:0000313" key="2">
    <source>
        <dbReference type="EMBL" id="HIH08206.1"/>
    </source>
</evidence>
<dbReference type="InterPro" id="IPR003812">
    <property type="entry name" value="Fido"/>
</dbReference>
<evidence type="ECO:0000313" key="4">
    <source>
        <dbReference type="Proteomes" id="UP000577419"/>
    </source>
</evidence>
<dbReference type="Proteomes" id="UP000577419">
    <property type="component" value="Unassembled WGS sequence"/>
</dbReference>
<dbReference type="PROSITE" id="PS51459">
    <property type="entry name" value="FIDO"/>
    <property type="match status" value="1"/>
</dbReference>
<gene>
    <name evidence="2" type="ORF">HA237_02425</name>
    <name evidence="3" type="ORF">J4224_02820</name>
</gene>
<dbReference type="Proteomes" id="UP000683213">
    <property type="component" value="Unassembled WGS sequence"/>
</dbReference>
<reference evidence="3" key="2">
    <citation type="submission" date="2021-03" db="EMBL/GenBank/DDBJ databases">
        <authorList>
            <person name="Jaffe A."/>
        </authorList>
    </citation>
    <scope>NUCLEOTIDE SEQUENCE</scope>
    <source>
        <strain evidence="3">RIFCSPHIGHO2_01_FULL_GW2011_AR10_43_9</strain>
    </source>
</reference>
<dbReference type="PANTHER" id="PTHR39426:SF1">
    <property type="entry name" value="HOMOLOGY TO DEATH-ON-CURING PROTEIN OF PHAGE P1"/>
    <property type="match status" value="1"/>
</dbReference>
<proteinExistence type="predicted"/>
<dbReference type="NCBIfam" id="TIGR01550">
    <property type="entry name" value="DOC_P1"/>
    <property type="match status" value="1"/>
</dbReference>
<reference evidence="4" key="1">
    <citation type="journal article" date="2020" name="bioRxiv">
        <title>A rank-normalized archaeal taxonomy based on genome phylogeny resolves widespread incomplete and uneven classifications.</title>
        <authorList>
            <person name="Rinke C."/>
            <person name="Chuvochina M."/>
            <person name="Mussig A.J."/>
            <person name="Chaumeil P.-A."/>
            <person name="Waite D.W."/>
            <person name="Whitman W.B."/>
            <person name="Parks D.H."/>
            <person name="Hugenholtz P."/>
        </authorList>
    </citation>
    <scope>NUCLEOTIDE SEQUENCE [LARGE SCALE GENOMIC DNA]</scope>
</reference>
<dbReference type="GO" id="GO:0016301">
    <property type="term" value="F:kinase activity"/>
    <property type="evidence" value="ECO:0007669"/>
    <property type="project" value="InterPro"/>
</dbReference>
<organism evidence="2 4">
    <name type="scientific">Candidatus Iainarchaeum sp</name>
    <dbReference type="NCBI Taxonomy" id="3101447"/>
    <lineage>
        <taxon>Archaea</taxon>
        <taxon>Candidatus Iainarchaeota</taxon>
        <taxon>Candidatus Iainarchaeia</taxon>
        <taxon>Candidatus Iainarchaeales</taxon>
        <taxon>Candidatus Iainarchaeaceae</taxon>
        <taxon>Candidatus Iainarchaeum</taxon>
    </lineage>
</organism>
<evidence type="ECO:0000259" key="1">
    <source>
        <dbReference type="PROSITE" id="PS51459"/>
    </source>
</evidence>
<sequence length="120" mass="13591">MARIFAKTLSKEVIININKHFTDGSIRSEGEIDHIVFKVADIRGIDRKAATILIEIARRHPFVDGNKRTAFESMLAFLELNGKKLEVGSTSRFNVVVWSVKPKTDIEEIVTWIANHTRGD</sequence>
<comment type="caution">
    <text evidence="2">The sequence shown here is derived from an EMBL/GenBank/DDBJ whole genome shotgun (WGS) entry which is preliminary data.</text>
</comment>
<accession>A0A7J4IZ09</accession>
<dbReference type="PANTHER" id="PTHR39426">
    <property type="entry name" value="HOMOLOGY TO DEATH-ON-CURING PROTEIN OF PHAGE P1"/>
    <property type="match status" value="1"/>
</dbReference>
<dbReference type="Gene3D" id="1.20.120.1870">
    <property type="entry name" value="Fic/DOC protein, Fido domain"/>
    <property type="match status" value="1"/>
</dbReference>